<dbReference type="EMBL" id="JBDFQZ010000010">
    <property type="protein sequence ID" value="KAK9682039.1"/>
    <property type="molecule type" value="Genomic_DNA"/>
</dbReference>
<organism evidence="2 3">
    <name type="scientific">Saponaria officinalis</name>
    <name type="common">Common soapwort</name>
    <name type="synonym">Lychnis saponaria</name>
    <dbReference type="NCBI Taxonomy" id="3572"/>
    <lineage>
        <taxon>Eukaryota</taxon>
        <taxon>Viridiplantae</taxon>
        <taxon>Streptophyta</taxon>
        <taxon>Embryophyta</taxon>
        <taxon>Tracheophyta</taxon>
        <taxon>Spermatophyta</taxon>
        <taxon>Magnoliopsida</taxon>
        <taxon>eudicotyledons</taxon>
        <taxon>Gunneridae</taxon>
        <taxon>Pentapetalae</taxon>
        <taxon>Caryophyllales</taxon>
        <taxon>Caryophyllaceae</taxon>
        <taxon>Caryophylleae</taxon>
        <taxon>Saponaria</taxon>
    </lineage>
</organism>
<accession>A0AAW1I0T0</accession>
<feature type="domain" description="Reverse transcriptase zinc-binding" evidence="1">
    <location>
        <begin position="20"/>
        <end position="75"/>
    </location>
</feature>
<evidence type="ECO:0000313" key="2">
    <source>
        <dbReference type="EMBL" id="KAK9682039.1"/>
    </source>
</evidence>
<keyword evidence="3" id="KW-1185">Reference proteome</keyword>
<protein>
    <recommendedName>
        <fullName evidence="1">Reverse transcriptase zinc-binding domain-containing protein</fullName>
    </recommendedName>
</protein>
<evidence type="ECO:0000259" key="1">
    <source>
        <dbReference type="Pfam" id="PF13966"/>
    </source>
</evidence>
<evidence type="ECO:0000313" key="3">
    <source>
        <dbReference type="Proteomes" id="UP001443914"/>
    </source>
</evidence>
<comment type="caution">
    <text evidence="2">The sequence shown here is derived from an EMBL/GenBank/DDBJ whole genome shotgun (WGS) entry which is preliminary data.</text>
</comment>
<name>A0AAW1I0T0_SAPOF</name>
<dbReference type="AlphaFoldDB" id="A0AAW1I0T0"/>
<dbReference type="Proteomes" id="UP001443914">
    <property type="component" value="Unassembled WGS sequence"/>
</dbReference>
<dbReference type="InterPro" id="IPR026960">
    <property type="entry name" value="RVT-Znf"/>
</dbReference>
<dbReference type="Pfam" id="PF13966">
    <property type="entry name" value="zf-RVT"/>
    <property type="match status" value="1"/>
</dbReference>
<sequence>MTVLKLGFITNVWRPSTNPYTVKGGYAWLTRDALRVRWHNVIWTRYAYPKHTLISWLCVQERLYTKARQLRLGLQTGVVDALLASSRCLALTQQWLGWPVGEDWTWSFLKQLRNGSMLKRLILYAAFSGLIHHVWDMQNVCRIHHYVKRPNCIVRDLKFELKVRLESLPCNWKLCIWFRWNLMELPISPKK</sequence>
<gene>
    <name evidence="2" type="ORF">RND81_10G046200</name>
</gene>
<proteinExistence type="predicted"/>
<reference evidence="2" key="1">
    <citation type="submission" date="2024-03" db="EMBL/GenBank/DDBJ databases">
        <title>WGS assembly of Saponaria officinalis var. Norfolk2.</title>
        <authorList>
            <person name="Jenkins J."/>
            <person name="Shu S."/>
            <person name="Grimwood J."/>
            <person name="Barry K."/>
            <person name="Goodstein D."/>
            <person name="Schmutz J."/>
            <person name="Leebens-Mack J."/>
            <person name="Osbourn A."/>
        </authorList>
    </citation>
    <scope>NUCLEOTIDE SEQUENCE [LARGE SCALE GENOMIC DNA]</scope>
    <source>
        <strain evidence="2">JIC</strain>
    </source>
</reference>